<dbReference type="Proteomes" id="UP000744676">
    <property type="component" value="Unassembled WGS sequence"/>
</dbReference>
<name>A0ACB6UZF2_9ASCO</name>
<sequence>MSVQKKPNFLLIVADDLGFSDLGAFGGEIQTPVLDKLAFEGVRFNQFYAAPACSPTRSMLLTGTDNHIAGVGEMFETVARTPVYREKPGHEGHLNDKVAALPEILSDGGYTTIMSGKWHLGLLPHTFPVNRGFQKSYSLLPGCANHYGWEPQLKDENVDDIPGLFRFAAPALHVVNDKYLDKLPDNFYSSDFYASKLIEYLEEHRSENETRDEKKPFFAYLPFTAPHWPIQAPRHLIEKYKGVYDEGPHVLREKRLRRQKDLGLIPEEVEAHPVIAPELSAWENLDDIQRKKSSRVMETYAAMVDRLDWNIGRVVENLKEKGELENTVIIFMSDNGAEGASFEARPLMGANIEKHLAKFYNNSLENIGNYDSYTWYGPRWAQAATAPSKLFKAFTSEGGIHVPFIINYPDISSELKGTIAKVFTTVMDITPTLIDLAGLELPDVNNFRGRKVEPVRGKSWKEYLKDPTNAQKIHESDDTVGWELFGNGALRKGDWKITFLAKPFGDEIWRLYNIKNDPGETKDLSEQEPEKYKELLNDWNIYAETSQVVGLSNQLKDVPVNEIDDETVWMKYERVNAFDILRRVERGETISA</sequence>
<protein>
    <submittedName>
        <fullName evidence="1">Uncharacterized protein</fullName>
    </submittedName>
</protein>
<organism evidence="1 2">
    <name type="scientific">Geotrichum galactomycetum</name>
    <dbReference type="NCBI Taxonomy" id="27317"/>
    <lineage>
        <taxon>Eukaryota</taxon>
        <taxon>Fungi</taxon>
        <taxon>Dikarya</taxon>
        <taxon>Ascomycota</taxon>
        <taxon>Saccharomycotina</taxon>
        <taxon>Dipodascomycetes</taxon>
        <taxon>Dipodascales</taxon>
        <taxon>Dipodascaceae</taxon>
        <taxon>Geotrichum</taxon>
    </lineage>
</organism>
<comment type="caution">
    <text evidence="1">The sequence shown here is derived from an EMBL/GenBank/DDBJ whole genome shotgun (WGS) entry which is preliminary data.</text>
</comment>
<proteinExistence type="predicted"/>
<accession>A0ACB6UZF2</accession>
<evidence type="ECO:0000313" key="1">
    <source>
        <dbReference type="EMBL" id="KAF5093410.1"/>
    </source>
</evidence>
<dbReference type="EMBL" id="QVQA01000239">
    <property type="protein sequence ID" value="KAF5093410.1"/>
    <property type="molecule type" value="Genomic_DNA"/>
</dbReference>
<evidence type="ECO:0000313" key="2">
    <source>
        <dbReference type="Proteomes" id="UP000744676"/>
    </source>
</evidence>
<keyword evidence="2" id="KW-1185">Reference proteome</keyword>
<reference evidence="1 2" key="1">
    <citation type="journal article" date="2020" name="Front. Microbiol.">
        <title>Phenotypic and Genetic Characterization of the Cheese Ripening Yeast Geotrichum candidum.</title>
        <authorList>
            <person name="Perkins V."/>
            <person name="Vignola S."/>
            <person name="Lessard M.H."/>
            <person name="Plante P.L."/>
            <person name="Corbeil J."/>
            <person name="Dugat-Bony E."/>
            <person name="Frenette M."/>
            <person name="Labrie S."/>
        </authorList>
    </citation>
    <scope>NUCLEOTIDE SEQUENCE [LARGE SCALE GENOMIC DNA]</scope>
    <source>
        <strain evidence="1 2">LMA-1147</strain>
    </source>
</reference>
<gene>
    <name evidence="1" type="ORF">D0Z00_004073</name>
</gene>